<keyword evidence="6 8" id="KW-0658">Purine biosynthesis</keyword>
<dbReference type="InterPro" id="IPR035584">
    <property type="entry name" value="PurF_N"/>
</dbReference>
<dbReference type="HAMAP" id="MF_01931">
    <property type="entry name" value="PurF"/>
    <property type="match status" value="1"/>
</dbReference>
<dbReference type="PANTHER" id="PTHR11907">
    <property type="entry name" value="AMIDOPHOSPHORIBOSYLTRANSFERASE"/>
    <property type="match status" value="1"/>
</dbReference>
<dbReference type="CDD" id="cd00715">
    <property type="entry name" value="GPATase_N"/>
    <property type="match status" value="1"/>
</dbReference>
<keyword evidence="5 8" id="KW-0808">Transferase</keyword>
<dbReference type="EMBL" id="FR824523">
    <property type="protein sequence ID" value="CCA27241.1"/>
    <property type="molecule type" value="Genomic_DNA"/>
</dbReference>
<dbReference type="InterPro" id="IPR000836">
    <property type="entry name" value="PRTase_dom"/>
</dbReference>
<dbReference type="GO" id="GO:0009113">
    <property type="term" value="P:purine nucleobase biosynthetic process"/>
    <property type="evidence" value="ECO:0007669"/>
    <property type="project" value="InterPro"/>
</dbReference>
<accession>F0X0F4</accession>
<dbReference type="InterPro" id="IPR029055">
    <property type="entry name" value="Ntn_hydrolases_N"/>
</dbReference>
<feature type="domain" description="Glutamine amidotransferase type-2" evidence="11">
    <location>
        <begin position="2"/>
        <end position="237"/>
    </location>
</feature>
<evidence type="ECO:0000259" key="11">
    <source>
        <dbReference type="PROSITE" id="PS51278"/>
    </source>
</evidence>
<keyword evidence="7" id="KW-0315">Glutamine amidotransferase</keyword>
<organism evidence="12">
    <name type="scientific">Albugo laibachii Nc14</name>
    <dbReference type="NCBI Taxonomy" id="890382"/>
    <lineage>
        <taxon>Eukaryota</taxon>
        <taxon>Sar</taxon>
        <taxon>Stramenopiles</taxon>
        <taxon>Oomycota</taxon>
        <taxon>Peronosporomycetes</taxon>
        <taxon>Albuginales</taxon>
        <taxon>Albuginaceae</taxon>
        <taxon>Albugo</taxon>
    </lineage>
</organism>
<comment type="pathway">
    <text evidence="1 8">Purine metabolism; IMP biosynthesis via de novo pathway; N(1)-(5-phospho-D-ribosyl)glycinamide from 5-phospho-alpha-D-ribose 1-diphosphate: step 1/2.</text>
</comment>
<keyword evidence="10" id="KW-0460">Magnesium</keyword>
<evidence type="ECO:0000256" key="8">
    <source>
        <dbReference type="PIRNR" id="PIRNR000485"/>
    </source>
</evidence>
<evidence type="ECO:0000256" key="4">
    <source>
        <dbReference type="ARBA" id="ARBA00022676"/>
    </source>
</evidence>
<comment type="catalytic activity">
    <reaction evidence="8">
        <text>5-phospho-beta-D-ribosylamine + L-glutamate + diphosphate = 5-phospho-alpha-D-ribose 1-diphosphate + L-glutamine + H2O</text>
        <dbReference type="Rhea" id="RHEA:14905"/>
        <dbReference type="ChEBI" id="CHEBI:15377"/>
        <dbReference type="ChEBI" id="CHEBI:29985"/>
        <dbReference type="ChEBI" id="CHEBI:33019"/>
        <dbReference type="ChEBI" id="CHEBI:58017"/>
        <dbReference type="ChEBI" id="CHEBI:58359"/>
        <dbReference type="ChEBI" id="CHEBI:58681"/>
        <dbReference type="EC" id="2.4.2.14"/>
    </reaction>
</comment>
<dbReference type="GO" id="GO:0046872">
    <property type="term" value="F:metal ion binding"/>
    <property type="evidence" value="ECO:0007669"/>
    <property type="project" value="UniProtKB-KW"/>
</dbReference>
<dbReference type="Pfam" id="PF00156">
    <property type="entry name" value="Pribosyltran"/>
    <property type="match status" value="1"/>
</dbReference>
<proteinExistence type="inferred from homology"/>
<gene>
    <name evidence="12" type="ORF">ALNC14_133850</name>
</gene>
<feature type="binding site" evidence="10">
    <location>
        <position position="306"/>
    </location>
    <ligand>
        <name>Mg(2+)</name>
        <dbReference type="ChEBI" id="CHEBI:18420"/>
    </ligand>
</feature>
<dbReference type="MEROPS" id="C44.001"/>
<name>F0X0F4_9STRA</name>
<dbReference type="PIRSF" id="PIRSF000485">
    <property type="entry name" value="Amd_phspho_trans"/>
    <property type="match status" value="1"/>
</dbReference>
<dbReference type="AlphaFoldDB" id="F0X0F4"/>
<feature type="binding site" evidence="10">
    <location>
        <position position="368"/>
    </location>
    <ligand>
        <name>Mg(2+)</name>
        <dbReference type="ChEBI" id="CHEBI:18420"/>
    </ligand>
</feature>
<dbReference type="Pfam" id="PF13522">
    <property type="entry name" value="GATase_6"/>
    <property type="match status" value="1"/>
</dbReference>
<dbReference type="InterPro" id="IPR005854">
    <property type="entry name" value="PurF"/>
</dbReference>
<feature type="binding site" evidence="10">
    <location>
        <position position="369"/>
    </location>
    <ligand>
        <name>Mg(2+)</name>
        <dbReference type="ChEBI" id="CHEBI:18420"/>
    </ligand>
</feature>
<keyword evidence="4 8" id="KW-0328">Glycosyltransferase</keyword>
<dbReference type="SUPFAM" id="SSF53271">
    <property type="entry name" value="PRTase-like"/>
    <property type="match status" value="1"/>
</dbReference>
<evidence type="ECO:0000256" key="9">
    <source>
        <dbReference type="PIRSR" id="PIRSR000485-1"/>
    </source>
</evidence>
<keyword evidence="10" id="KW-0479">Metal-binding</keyword>
<sequence>MCGIVAVILADPQRHANQLLYDALTVIQHRGQDAAGIITLQSGRFFLRKDNGLVRDVFRQNHMINLRGPMGIGHCRYPTAGSSNICEAQPFYTNSPYGIALAHNGNLTNSRDLLDQLSNTDFRHVNTGSDSELLLNILADELMKHVKEPLTNELVFKAVERLMKRCSGGYSVVVLINKFGILAFRDPNGIRPLVFGKRANQCGDDYAVASESAAIDALGFDLIRDVAPGEAIVIPQGKPLAHKVCSTRAQLNPCIFEYVYFARPDSCIDNVSVYQARLNMGLKLADKLLRQLPTHDIDVVIPIPDTSRTSALELSRRLNIPYREGFVKNRYITRTFIMPGQKARKKTVRLKLNAISAEFRDKNVLLVDDSIVRGTTSRQIVQIARENGARSVLFASAAPAIRHPSIYGIDMPTRDELIAYNRTDEEIAEIIGADCVIYQDLEDLEACVHQENPAIRTFDSSCFTGKYVAGDVDVEYFARLHAERCDAQMQLKNSEYATSSNTFVGSMSDEVIDMYNVPQF</sequence>
<evidence type="ECO:0000256" key="1">
    <source>
        <dbReference type="ARBA" id="ARBA00005209"/>
    </source>
</evidence>
<dbReference type="InterPro" id="IPR029057">
    <property type="entry name" value="PRTase-like"/>
</dbReference>
<feature type="active site" description="Nucleophile" evidence="9">
    <location>
        <position position="2"/>
    </location>
</feature>
<reference evidence="12" key="2">
    <citation type="submission" date="2011-02" db="EMBL/GenBank/DDBJ databases">
        <authorList>
            <person name="MacLean D."/>
        </authorList>
    </citation>
    <scope>NUCLEOTIDE SEQUENCE</scope>
</reference>
<evidence type="ECO:0000256" key="2">
    <source>
        <dbReference type="ARBA" id="ARBA00010138"/>
    </source>
</evidence>
<dbReference type="NCBIfam" id="TIGR01134">
    <property type="entry name" value="purF"/>
    <property type="match status" value="1"/>
</dbReference>
<dbReference type="Gene3D" id="3.60.20.10">
    <property type="entry name" value="Glutamine Phosphoribosylpyrophosphate, subunit 1, domain 1"/>
    <property type="match status" value="1"/>
</dbReference>
<dbReference type="EC" id="2.4.2.14" evidence="3 8"/>
<dbReference type="InterPro" id="IPR017932">
    <property type="entry name" value="GATase_2_dom"/>
</dbReference>
<evidence type="ECO:0000256" key="6">
    <source>
        <dbReference type="ARBA" id="ARBA00022755"/>
    </source>
</evidence>
<evidence type="ECO:0000313" key="12">
    <source>
        <dbReference type="EMBL" id="CCA27241.1"/>
    </source>
</evidence>
<dbReference type="HOGENOM" id="CLU_022389_2_1_1"/>
<dbReference type="SUPFAM" id="SSF56235">
    <property type="entry name" value="N-terminal nucleophile aminohydrolases (Ntn hydrolases)"/>
    <property type="match status" value="1"/>
</dbReference>
<dbReference type="UniPathway" id="UPA00074">
    <property type="reaction ID" value="UER00124"/>
</dbReference>
<evidence type="ECO:0000256" key="7">
    <source>
        <dbReference type="ARBA" id="ARBA00022962"/>
    </source>
</evidence>
<protein>
    <recommendedName>
        <fullName evidence="3 8">Amidophosphoribosyltransferase</fullName>
        <shortName evidence="8">ATase</shortName>
        <ecNumber evidence="3 8">2.4.2.14</ecNumber>
    </recommendedName>
    <alternativeName>
        <fullName evidence="8">Glutamine phosphoribosylpyrophosphate amidotransferase</fullName>
    </alternativeName>
</protein>
<evidence type="ECO:0000256" key="10">
    <source>
        <dbReference type="PIRSR" id="PIRSR000485-2"/>
    </source>
</evidence>
<comment type="cofactor">
    <cofactor evidence="10">
        <name>Mg(2+)</name>
        <dbReference type="ChEBI" id="CHEBI:18420"/>
    </cofactor>
    <text evidence="10">Binds 1 Mg(2+) ion per subunit.</text>
</comment>
<evidence type="ECO:0000256" key="5">
    <source>
        <dbReference type="ARBA" id="ARBA00022679"/>
    </source>
</evidence>
<comment type="similarity">
    <text evidence="2 8">In the C-terminal section; belongs to the purine/pyrimidine phosphoribosyltransferase family.</text>
</comment>
<dbReference type="CDD" id="cd06223">
    <property type="entry name" value="PRTases_typeI"/>
    <property type="match status" value="1"/>
</dbReference>
<evidence type="ECO:0000256" key="3">
    <source>
        <dbReference type="ARBA" id="ARBA00011941"/>
    </source>
</evidence>
<dbReference type="PROSITE" id="PS51278">
    <property type="entry name" value="GATASE_TYPE_2"/>
    <property type="match status" value="1"/>
</dbReference>
<dbReference type="Gene3D" id="3.40.50.2020">
    <property type="match status" value="1"/>
</dbReference>
<reference evidence="12" key="1">
    <citation type="journal article" date="2011" name="PLoS Biol.">
        <title>Gene gain and loss during evolution of obligate parasitism in the white rust pathogen of Arabidopsis thaliana.</title>
        <authorList>
            <person name="Kemen E."/>
            <person name="Gardiner A."/>
            <person name="Schultz-Larsen T."/>
            <person name="Kemen A.C."/>
            <person name="Balmuth A.L."/>
            <person name="Robert-Seilaniantz A."/>
            <person name="Bailey K."/>
            <person name="Holub E."/>
            <person name="Studholme D.J."/>
            <person name="Maclean D."/>
            <person name="Jones J.D."/>
        </authorList>
    </citation>
    <scope>NUCLEOTIDE SEQUENCE</scope>
</reference>
<dbReference type="GO" id="GO:0004044">
    <property type="term" value="F:amidophosphoribosyltransferase activity"/>
    <property type="evidence" value="ECO:0007669"/>
    <property type="project" value="UniProtKB-EC"/>
</dbReference>
<dbReference type="GO" id="GO:0006189">
    <property type="term" value="P:'de novo' IMP biosynthetic process"/>
    <property type="evidence" value="ECO:0007669"/>
    <property type="project" value="UniProtKB-UniPathway"/>
</dbReference>